<dbReference type="InterPro" id="IPR009081">
    <property type="entry name" value="PP-bd_ACP"/>
</dbReference>
<dbReference type="InterPro" id="IPR042099">
    <property type="entry name" value="ANL_N_sf"/>
</dbReference>
<dbReference type="InterPro" id="IPR006162">
    <property type="entry name" value="Ppantetheine_attach_site"/>
</dbReference>
<accession>A0ABQ5KZF5</accession>
<dbReference type="Gene3D" id="3.40.50.12780">
    <property type="entry name" value="N-terminal domain of ligase-like"/>
    <property type="match status" value="1"/>
</dbReference>
<evidence type="ECO:0000256" key="3">
    <source>
        <dbReference type="ARBA" id="ARBA00022598"/>
    </source>
</evidence>
<dbReference type="InterPro" id="IPR045851">
    <property type="entry name" value="AMP-bd_C_sf"/>
</dbReference>
<dbReference type="InterPro" id="IPR020845">
    <property type="entry name" value="AMP-binding_CS"/>
</dbReference>
<evidence type="ECO:0000313" key="6">
    <source>
        <dbReference type="Proteomes" id="UP001057375"/>
    </source>
</evidence>
<dbReference type="InterPro" id="IPR036736">
    <property type="entry name" value="ACP-like_sf"/>
</dbReference>
<dbReference type="InterPro" id="IPR025110">
    <property type="entry name" value="AMP-bd_C"/>
</dbReference>
<proteinExistence type="predicted"/>
<dbReference type="SMART" id="SM01294">
    <property type="entry name" value="PKS_PP_betabranch"/>
    <property type="match status" value="1"/>
</dbReference>
<keyword evidence="1" id="KW-0596">Phosphopantetheine</keyword>
<keyword evidence="2" id="KW-0597">Phosphoprotein</keyword>
<name>A0ABQ5KZF5_9EUKA</name>
<evidence type="ECO:0000259" key="4">
    <source>
        <dbReference type="PROSITE" id="PS50075"/>
    </source>
</evidence>
<dbReference type="PANTHER" id="PTHR45527">
    <property type="entry name" value="NONRIBOSOMAL PEPTIDE SYNTHETASE"/>
    <property type="match status" value="1"/>
</dbReference>
<dbReference type="InterPro" id="IPR020806">
    <property type="entry name" value="PKS_PP-bd"/>
</dbReference>
<evidence type="ECO:0000313" key="5">
    <source>
        <dbReference type="EMBL" id="GKT37461.1"/>
    </source>
</evidence>
<dbReference type="SUPFAM" id="SSF47336">
    <property type="entry name" value="ACP-like"/>
    <property type="match status" value="1"/>
</dbReference>
<keyword evidence="3" id="KW-0436">Ligase</keyword>
<dbReference type="Gene3D" id="3.30.300.30">
    <property type="match status" value="1"/>
</dbReference>
<dbReference type="Gene3D" id="3.40.50.1820">
    <property type="entry name" value="alpha/beta hydrolase"/>
    <property type="match status" value="1"/>
</dbReference>
<feature type="non-terminal residue" evidence="5">
    <location>
        <position position="415"/>
    </location>
</feature>
<dbReference type="Pfam" id="PF13193">
    <property type="entry name" value="AMP-binding_C"/>
    <property type="match status" value="1"/>
</dbReference>
<reference evidence="5" key="1">
    <citation type="submission" date="2022-03" db="EMBL/GenBank/DDBJ databases">
        <title>Draft genome sequence of Aduncisulcus paluster, a free-living microaerophilic Fornicata.</title>
        <authorList>
            <person name="Yuyama I."/>
            <person name="Kume K."/>
            <person name="Tamura T."/>
            <person name="Inagaki Y."/>
            <person name="Hashimoto T."/>
        </authorList>
    </citation>
    <scope>NUCLEOTIDE SEQUENCE</scope>
    <source>
        <strain evidence="5">NY0171</strain>
    </source>
</reference>
<dbReference type="PROSITE" id="PS50075">
    <property type="entry name" value="CARRIER"/>
    <property type="match status" value="1"/>
</dbReference>
<dbReference type="PANTHER" id="PTHR45527:SF1">
    <property type="entry name" value="FATTY ACID SYNTHASE"/>
    <property type="match status" value="1"/>
</dbReference>
<dbReference type="PROSITE" id="PS00012">
    <property type="entry name" value="PHOSPHOPANTETHEINE"/>
    <property type="match status" value="1"/>
</dbReference>
<dbReference type="InterPro" id="IPR000873">
    <property type="entry name" value="AMP-dep_synth/lig_dom"/>
</dbReference>
<dbReference type="Pfam" id="PF00550">
    <property type="entry name" value="PP-binding"/>
    <property type="match status" value="1"/>
</dbReference>
<dbReference type="Gene3D" id="3.40.50.980">
    <property type="match status" value="2"/>
</dbReference>
<dbReference type="PROSITE" id="PS00455">
    <property type="entry name" value="AMP_BINDING"/>
    <property type="match status" value="1"/>
</dbReference>
<keyword evidence="6" id="KW-1185">Reference proteome</keyword>
<protein>
    <submittedName>
        <fullName evidence="5">Dimodular nonribosomal peptide synthase</fullName>
    </submittedName>
</protein>
<comment type="caution">
    <text evidence="5">The sequence shown here is derived from an EMBL/GenBank/DDBJ whole genome shotgun (WGS) entry which is preliminary data.</text>
</comment>
<dbReference type="Proteomes" id="UP001057375">
    <property type="component" value="Unassembled WGS sequence"/>
</dbReference>
<organism evidence="5 6">
    <name type="scientific">Aduncisulcus paluster</name>
    <dbReference type="NCBI Taxonomy" id="2918883"/>
    <lineage>
        <taxon>Eukaryota</taxon>
        <taxon>Metamonada</taxon>
        <taxon>Carpediemonas-like organisms</taxon>
        <taxon>Aduncisulcus</taxon>
    </lineage>
</organism>
<dbReference type="Pfam" id="PF00501">
    <property type="entry name" value="AMP-binding"/>
    <property type="match status" value="2"/>
</dbReference>
<dbReference type="SMART" id="SM00823">
    <property type="entry name" value="PKS_PP"/>
    <property type="match status" value="1"/>
</dbReference>
<evidence type="ECO:0000256" key="2">
    <source>
        <dbReference type="ARBA" id="ARBA00022553"/>
    </source>
</evidence>
<feature type="domain" description="Carrier" evidence="4">
    <location>
        <begin position="334"/>
        <end position="409"/>
    </location>
</feature>
<evidence type="ECO:0000256" key="1">
    <source>
        <dbReference type="ARBA" id="ARBA00022450"/>
    </source>
</evidence>
<dbReference type="SUPFAM" id="SSF56801">
    <property type="entry name" value="Acetyl-CoA synthetase-like"/>
    <property type="match status" value="1"/>
</dbReference>
<sequence>MEFMLADAAPVAVLTSSDLRARLLGHDLAVIDVDDLAVYVQSPAPLPWPDAAGVAYVIYTSGTTGIPKGVAITHHNLTQLLGSLEAGLPKAGVWSQSHSYSFDFSKVDVLCQTPSAAGALSPEGLESVALVLGAESCPADLVDRWATGRVMINAYGPTETTICASVSAGLTAGSGVVPIGSPVPGAALFVLDGWLRPVPPGVVGELYVAGDGVGPGYLRPDGQLHYVGRADEQVKIRGYRIELGEIQSALAELEGVEQAVVVARDDNPLSTRLVGYVTGTADPAEIRSLLGTRLPAYMVPTAVVVLGALPLTANGKLDTGALPAPEYVVGQYRAPEGPTEEILVGIYAQILGVDRVGVDDSFFDLGGDSISAMRLIAAINTALDADLPVPVVFETPTVRGLSQRLGVATGDAPTI</sequence>
<gene>
    <name evidence="5" type="ORF">ADUPG1_003399</name>
</gene>
<dbReference type="EMBL" id="BQXS01004646">
    <property type="protein sequence ID" value="GKT37461.1"/>
    <property type="molecule type" value="Genomic_DNA"/>
</dbReference>
<dbReference type="InterPro" id="IPR029058">
    <property type="entry name" value="AB_hydrolase_fold"/>
</dbReference>